<dbReference type="Pfam" id="PF18306">
    <property type="entry name" value="LDcluster4"/>
    <property type="match status" value="1"/>
</dbReference>
<evidence type="ECO:0008006" key="3">
    <source>
        <dbReference type="Google" id="ProtNLM"/>
    </source>
</evidence>
<comment type="caution">
    <text evidence="1">The sequence shown here is derived from an EMBL/GenBank/DDBJ whole genome shotgun (WGS) entry which is preliminary data.</text>
</comment>
<gene>
    <name evidence="1" type="ORF">NRB56_56740</name>
</gene>
<dbReference type="Gene3D" id="3.40.50.450">
    <property type="match status" value="1"/>
</dbReference>
<protein>
    <recommendedName>
        <fullName evidence="3">Dethiobiotin synthetase</fullName>
    </recommendedName>
</protein>
<keyword evidence="2" id="KW-1185">Reference proteome</keyword>
<sequence>MPTGPSVPDPSRPAPQIAVCGPRDCTEPEAAAAREAGRLLARAGAVTLCGGGSGVTAAVAEGASGAGGFVVGIRPDTDRAAVCAGLSAVVYTNMGEARNAILVASADAVIVIGGSWGTLSELALARHRDLPVITLGGWSIVDADGAPVATAHAARTAAEAVEFALAASAARLGNRNQ</sequence>
<dbReference type="PANTHER" id="PTHR43393:SF3">
    <property type="entry name" value="LYSINE DECARBOXYLASE-LIKE PROTEIN"/>
    <property type="match status" value="1"/>
</dbReference>
<dbReference type="GO" id="GO:0005829">
    <property type="term" value="C:cytosol"/>
    <property type="evidence" value="ECO:0007669"/>
    <property type="project" value="TreeGrafter"/>
</dbReference>
<organism evidence="1 2">
    <name type="scientific">Nocardia aurantia</name>
    <dbReference type="NCBI Taxonomy" id="2585199"/>
    <lineage>
        <taxon>Bacteria</taxon>
        <taxon>Bacillati</taxon>
        <taxon>Actinomycetota</taxon>
        <taxon>Actinomycetes</taxon>
        <taxon>Mycobacteriales</taxon>
        <taxon>Nocardiaceae</taxon>
        <taxon>Nocardia</taxon>
    </lineage>
</organism>
<accession>A0A7K0DWC4</accession>
<dbReference type="AlphaFoldDB" id="A0A7K0DWC4"/>
<evidence type="ECO:0000313" key="1">
    <source>
        <dbReference type="EMBL" id="MQY30076.1"/>
    </source>
</evidence>
<dbReference type="InterPro" id="IPR052341">
    <property type="entry name" value="LOG_family_nucleotidases"/>
</dbReference>
<dbReference type="Proteomes" id="UP000431401">
    <property type="component" value="Unassembled WGS sequence"/>
</dbReference>
<proteinExistence type="predicted"/>
<reference evidence="1 2" key="1">
    <citation type="submission" date="2019-10" db="EMBL/GenBank/DDBJ databases">
        <title>Nocardia macrotermitis sp. nov. and Nocardia aurantia sp. nov., isolated from the gut of fungus growing-termite Macrotermes natalensis.</title>
        <authorList>
            <person name="Benndorf R."/>
            <person name="Schwitalla J."/>
            <person name="Martin K."/>
            <person name="De Beer W."/>
            <person name="Kaster A.-K."/>
            <person name="Vollmers J."/>
            <person name="Poulsen M."/>
            <person name="Beemelmanns C."/>
        </authorList>
    </citation>
    <scope>NUCLEOTIDE SEQUENCE [LARGE SCALE GENOMIC DNA]</scope>
    <source>
        <strain evidence="1 2">RB56</strain>
    </source>
</reference>
<dbReference type="EMBL" id="WEGI01000013">
    <property type="protein sequence ID" value="MQY30076.1"/>
    <property type="molecule type" value="Genomic_DNA"/>
</dbReference>
<evidence type="ECO:0000313" key="2">
    <source>
        <dbReference type="Proteomes" id="UP000431401"/>
    </source>
</evidence>
<dbReference type="SUPFAM" id="SSF102405">
    <property type="entry name" value="MCP/YpsA-like"/>
    <property type="match status" value="1"/>
</dbReference>
<name>A0A7K0DWC4_9NOCA</name>
<dbReference type="PANTHER" id="PTHR43393">
    <property type="entry name" value="CYTOKININ RIBOSIDE 5'-MONOPHOSPHATE PHOSPHORIBOHYDROLASE"/>
    <property type="match status" value="1"/>
</dbReference>
<dbReference type="InterPro" id="IPR041164">
    <property type="entry name" value="LDcluster4"/>
</dbReference>